<reference evidence="1 2" key="1">
    <citation type="submission" date="2016-10" db="EMBL/GenBank/DDBJ databases">
        <authorList>
            <person name="de Groot N.N."/>
        </authorList>
    </citation>
    <scope>NUCLEOTIDE SEQUENCE [LARGE SCALE GENOMIC DNA]</scope>
    <source>
        <strain evidence="1 2">L14</strain>
    </source>
</reference>
<organism evidence="1 2">
    <name type="scientific">Selenomonas ruminantium</name>
    <dbReference type="NCBI Taxonomy" id="971"/>
    <lineage>
        <taxon>Bacteria</taxon>
        <taxon>Bacillati</taxon>
        <taxon>Bacillota</taxon>
        <taxon>Negativicutes</taxon>
        <taxon>Selenomonadales</taxon>
        <taxon>Selenomonadaceae</taxon>
        <taxon>Selenomonas</taxon>
    </lineage>
</organism>
<dbReference type="Proteomes" id="UP000183843">
    <property type="component" value="Unassembled WGS sequence"/>
</dbReference>
<name>A0A1I0Y0D0_SELRU</name>
<sequence>MMKADCANCKTHACYTKSVNCTGIDREPIPVVFIF</sequence>
<dbReference type="EMBL" id="FOJX01000009">
    <property type="protein sequence ID" value="SFB06781.1"/>
    <property type="molecule type" value="Genomic_DNA"/>
</dbReference>
<gene>
    <name evidence="1" type="ORF">SAMN05216587_10921</name>
</gene>
<evidence type="ECO:0000313" key="1">
    <source>
        <dbReference type="EMBL" id="SFB06781.1"/>
    </source>
</evidence>
<accession>A0A1I0Y0D0</accession>
<proteinExistence type="predicted"/>
<evidence type="ECO:0000313" key="2">
    <source>
        <dbReference type="Proteomes" id="UP000183843"/>
    </source>
</evidence>
<protein>
    <submittedName>
        <fullName evidence="1">Uncharacterized protein</fullName>
    </submittedName>
</protein>
<dbReference type="AlphaFoldDB" id="A0A1I0Y0D0"/>